<name>A0ACB9ZL15_CATRO</name>
<accession>A0ACB9ZL15</accession>
<gene>
    <name evidence="1" type="ORF">M9H77_34386</name>
</gene>
<comment type="caution">
    <text evidence="1">The sequence shown here is derived from an EMBL/GenBank/DDBJ whole genome shotgun (WGS) entry which is preliminary data.</text>
</comment>
<sequence length="384" mass="43573">MADLLKSQAHIINQIFSFKNSASLKCAVELGIADVIGNHGKLMSLSDLTAALPINPSKAQYIHRLMGILVNSGFFTEQKNPKLAYSLTAAGRLLLKDEPMNQRAMVLMALDPVMIKPWNSLSNWFRNDDPSCFYTAHGKNFWDYNGEEPRLRNLFNEAMAADSTLIAEVLITELKFVFSGLRSIVEVGGGTGTVSVAIAKNLPNMKCTVFDLPHVIDEVREPKPILDNLEFFAGDMFDQIPHADAILLKVRTHISPEEDFISEIAISGLCVRYDSDNFKQWILHDWDDENCLKILKNCKKVIPEREKGGKVMIIDMVVEQEMMMIDEEEYSIEEAMDMQMLVLYSSKERNEKEWATLFWDSGFSDYKIFPHVLGSTRCLIEVYP</sequence>
<keyword evidence="2" id="KW-1185">Reference proteome</keyword>
<organism evidence="1 2">
    <name type="scientific">Catharanthus roseus</name>
    <name type="common">Madagascar periwinkle</name>
    <name type="synonym">Vinca rosea</name>
    <dbReference type="NCBI Taxonomy" id="4058"/>
    <lineage>
        <taxon>Eukaryota</taxon>
        <taxon>Viridiplantae</taxon>
        <taxon>Streptophyta</taxon>
        <taxon>Embryophyta</taxon>
        <taxon>Tracheophyta</taxon>
        <taxon>Spermatophyta</taxon>
        <taxon>Magnoliopsida</taxon>
        <taxon>eudicotyledons</taxon>
        <taxon>Gunneridae</taxon>
        <taxon>Pentapetalae</taxon>
        <taxon>asterids</taxon>
        <taxon>lamiids</taxon>
        <taxon>Gentianales</taxon>
        <taxon>Apocynaceae</taxon>
        <taxon>Rauvolfioideae</taxon>
        <taxon>Vinceae</taxon>
        <taxon>Catharanthinae</taxon>
        <taxon>Catharanthus</taxon>
    </lineage>
</organism>
<dbReference type="Proteomes" id="UP001060085">
    <property type="component" value="Linkage Group LG08"/>
</dbReference>
<evidence type="ECO:0000313" key="1">
    <source>
        <dbReference type="EMBL" id="KAI5648381.1"/>
    </source>
</evidence>
<dbReference type="EMBL" id="CM044708">
    <property type="protein sequence ID" value="KAI5648381.1"/>
    <property type="molecule type" value="Genomic_DNA"/>
</dbReference>
<reference evidence="2" key="1">
    <citation type="journal article" date="2023" name="Nat. Plants">
        <title>Single-cell RNA sequencing provides a high-resolution roadmap for understanding the multicellular compartmentation of specialized metabolism.</title>
        <authorList>
            <person name="Sun S."/>
            <person name="Shen X."/>
            <person name="Li Y."/>
            <person name="Li Y."/>
            <person name="Wang S."/>
            <person name="Li R."/>
            <person name="Zhang H."/>
            <person name="Shen G."/>
            <person name="Guo B."/>
            <person name="Wei J."/>
            <person name="Xu J."/>
            <person name="St-Pierre B."/>
            <person name="Chen S."/>
            <person name="Sun C."/>
        </authorList>
    </citation>
    <scope>NUCLEOTIDE SEQUENCE [LARGE SCALE GENOMIC DNA]</scope>
</reference>
<protein>
    <submittedName>
        <fullName evidence="1">Uncharacterized protein</fullName>
    </submittedName>
</protein>
<evidence type="ECO:0000313" key="2">
    <source>
        <dbReference type="Proteomes" id="UP001060085"/>
    </source>
</evidence>
<proteinExistence type="predicted"/>